<dbReference type="AlphaFoldDB" id="A0AAV0IXW3"/>
<gene>
    <name evidence="2" type="ORF">LITE_LOCUS11531</name>
</gene>
<feature type="non-terminal residue" evidence="2">
    <location>
        <position position="1"/>
    </location>
</feature>
<evidence type="ECO:0000256" key="1">
    <source>
        <dbReference type="SAM" id="MobiDB-lite"/>
    </source>
</evidence>
<proteinExistence type="predicted"/>
<organism evidence="2 3">
    <name type="scientific">Linum tenue</name>
    <dbReference type="NCBI Taxonomy" id="586396"/>
    <lineage>
        <taxon>Eukaryota</taxon>
        <taxon>Viridiplantae</taxon>
        <taxon>Streptophyta</taxon>
        <taxon>Embryophyta</taxon>
        <taxon>Tracheophyta</taxon>
        <taxon>Spermatophyta</taxon>
        <taxon>Magnoliopsida</taxon>
        <taxon>eudicotyledons</taxon>
        <taxon>Gunneridae</taxon>
        <taxon>Pentapetalae</taxon>
        <taxon>rosids</taxon>
        <taxon>fabids</taxon>
        <taxon>Malpighiales</taxon>
        <taxon>Linaceae</taxon>
        <taxon>Linum</taxon>
    </lineage>
</organism>
<evidence type="ECO:0008006" key="4">
    <source>
        <dbReference type="Google" id="ProtNLM"/>
    </source>
</evidence>
<evidence type="ECO:0000313" key="3">
    <source>
        <dbReference type="Proteomes" id="UP001154282"/>
    </source>
</evidence>
<accession>A0AAV0IXW3</accession>
<comment type="caution">
    <text evidence="2">The sequence shown here is derived from an EMBL/GenBank/DDBJ whole genome shotgun (WGS) entry which is preliminary data.</text>
</comment>
<dbReference type="EMBL" id="CAMGYJ010000004">
    <property type="protein sequence ID" value="CAI0402288.1"/>
    <property type="molecule type" value="Genomic_DNA"/>
</dbReference>
<evidence type="ECO:0000313" key="2">
    <source>
        <dbReference type="EMBL" id="CAI0402288.1"/>
    </source>
</evidence>
<protein>
    <recommendedName>
        <fullName evidence="4">Reverse transcriptase domain-containing protein</fullName>
    </recommendedName>
</protein>
<feature type="region of interest" description="Disordered" evidence="1">
    <location>
        <begin position="136"/>
        <end position="168"/>
    </location>
</feature>
<keyword evidence="3" id="KW-1185">Reference proteome</keyword>
<sequence>NAITHHYQKWQANIGCTCPGQAEQPLPASAFPADNAEVRMEKEEPAPKPQLVVKEHVPQLPFPTRLQKDKLEAEFATFMAMLKQVNISLSFVEALSKMPKYAKLMKDLLTNKKGLGDLSTVMLSVECSAILQSKLPEKQKDPGSPSHSFTATPFDLSTKQKDQGGVAA</sequence>
<name>A0AAV0IXW3_9ROSI</name>
<dbReference type="Proteomes" id="UP001154282">
    <property type="component" value="Unassembled WGS sequence"/>
</dbReference>
<reference evidence="2" key="1">
    <citation type="submission" date="2022-08" db="EMBL/GenBank/DDBJ databases">
        <authorList>
            <person name="Gutierrez-Valencia J."/>
        </authorList>
    </citation>
    <scope>NUCLEOTIDE SEQUENCE</scope>
</reference>
<feature type="compositionally biased region" description="Polar residues" evidence="1">
    <location>
        <begin position="145"/>
        <end position="157"/>
    </location>
</feature>